<evidence type="ECO:0000256" key="5">
    <source>
        <dbReference type="ARBA" id="ARBA00023136"/>
    </source>
</evidence>
<dbReference type="Proteomes" id="UP000887013">
    <property type="component" value="Unassembled WGS sequence"/>
</dbReference>
<dbReference type="Pfam" id="PF08395">
    <property type="entry name" value="7tm_7"/>
    <property type="match status" value="1"/>
</dbReference>
<evidence type="ECO:0000313" key="8">
    <source>
        <dbReference type="EMBL" id="GFT45373.1"/>
    </source>
</evidence>
<dbReference type="AlphaFoldDB" id="A0A8X6P0H9"/>
<dbReference type="PANTHER" id="PTHR21421">
    <property type="entry name" value="GUSTATORY RECEPTOR"/>
    <property type="match status" value="1"/>
</dbReference>
<gene>
    <name evidence="8" type="primary">AVEN_121620_1</name>
    <name evidence="8" type="ORF">NPIL_462731</name>
</gene>
<sequence>MLIVCTILSLILKDYRKSIKSPGITFEVLQRRHIAVMNTVKRVDKCLSFPVFLLLGSHILLLFFLVAFFNWQTNWKDSRSVLETYYYVVFILYLIQYFVITTFAAKVHNEVQNIKIEAGKMSSRPSQLTAVEQILLIAKINSHSNICLTVWGFLDITKNFVFSSFGALVTFGALFKDL</sequence>
<protein>
    <recommendedName>
        <fullName evidence="10">Gustatory receptor</fullName>
    </recommendedName>
</protein>
<comment type="caution">
    <text evidence="8">The sequence shown here is derived from an EMBL/GenBank/DDBJ whole genome shotgun (WGS) entry which is preliminary data.</text>
</comment>
<dbReference type="GO" id="GO:0005886">
    <property type="term" value="C:plasma membrane"/>
    <property type="evidence" value="ECO:0007669"/>
    <property type="project" value="UniProtKB-SubCell"/>
</dbReference>
<organism evidence="8 9">
    <name type="scientific">Nephila pilipes</name>
    <name type="common">Giant wood spider</name>
    <name type="synonym">Nephila maculata</name>
    <dbReference type="NCBI Taxonomy" id="299642"/>
    <lineage>
        <taxon>Eukaryota</taxon>
        <taxon>Metazoa</taxon>
        <taxon>Ecdysozoa</taxon>
        <taxon>Arthropoda</taxon>
        <taxon>Chelicerata</taxon>
        <taxon>Arachnida</taxon>
        <taxon>Araneae</taxon>
        <taxon>Araneomorphae</taxon>
        <taxon>Entelegynae</taxon>
        <taxon>Araneoidea</taxon>
        <taxon>Nephilidae</taxon>
        <taxon>Nephila</taxon>
    </lineage>
</organism>
<proteinExistence type="predicted"/>
<dbReference type="OrthoDB" id="6436144at2759"/>
<comment type="subcellular location">
    <subcellularLocation>
        <location evidence="1">Cell membrane</location>
        <topology evidence="1">Multi-pass membrane protein</topology>
    </subcellularLocation>
</comment>
<feature type="transmembrane region" description="Helical" evidence="7">
    <location>
        <begin position="51"/>
        <end position="72"/>
    </location>
</feature>
<evidence type="ECO:0000313" key="9">
    <source>
        <dbReference type="Proteomes" id="UP000887013"/>
    </source>
</evidence>
<feature type="transmembrane region" description="Helical" evidence="7">
    <location>
        <begin position="84"/>
        <end position="105"/>
    </location>
</feature>
<name>A0A8X6P0H9_NEPPI</name>
<keyword evidence="9" id="KW-1185">Reference proteome</keyword>
<keyword evidence="2" id="KW-1003">Cell membrane</keyword>
<reference evidence="8" key="1">
    <citation type="submission" date="2020-08" db="EMBL/GenBank/DDBJ databases">
        <title>Multicomponent nature underlies the extraordinary mechanical properties of spider dragline silk.</title>
        <authorList>
            <person name="Kono N."/>
            <person name="Nakamura H."/>
            <person name="Mori M."/>
            <person name="Yoshida Y."/>
            <person name="Ohtoshi R."/>
            <person name="Malay A.D."/>
            <person name="Moran D.A.P."/>
            <person name="Tomita M."/>
            <person name="Numata K."/>
            <person name="Arakawa K."/>
        </authorList>
    </citation>
    <scope>NUCLEOTIDE SEQUENCE</scope>
</reference>
<evidence type="ECO:0000256" key="3">
    <source>
        <dbReference type="ARBA" id="ARBA00022692"/>
    </source>
</evidence>
<evidence type="ECO:0008006" key="10">
    <source>
        <dbReference type="Google" id="ProtNLM"/>
    </source>
</evidence>
<keyword evidence="3 7" id="KW-0812">Transmembrane</keyword>
<evidence type="ECO:0000256" key="7">
    <source>
        <dbReference type="SAM" id="Phobius"/>
    </source>
</evidence>
<dbReference type="GO" id="GO:0051606">
    <property type="term" value="P:detection of stimulus"/>
    <property type="evidence" value="ECO:0007669"/>
    <property type="project" value="UniProtKB-ARBA"/>
</dbReference>
<dbReference type="PANTHER" id="PTHR21421:SF29">
    <property type="entry name" value="GUSTATORY RECEPTOR 5A FOR TREHALOSE-RELATED"/>
    <property type="match status" value="1"/>
</dbReference>
<accession>A0A8X6P0H9</accession>
<dbReference type="GO" id="GO:0038023">
    <property type="term" value="F:signaling receptor activity"/>
    <property type="evidence" value="ECO:0007669"/>
    <property type="project" value="UniProtKB-ARBA"/>
</dbReference>
<evidence type="ECO:0000256" key="2">
    <source>
        <dbReference type="ARBA" id="ARBA00022475"/>
    </source>
</evidence>
<keyword evidence="6" id="KW-0675">Receptor</keyword>
<keyword evidence="4 7" id="KW-1133">Transmembrane helix</keyword>
<dbReference type="EMBL" id="BMAW01015752">
    <property type="protein sequence ID" value="GFT45373.1"/>
    <property type="molecule type" value="Genomic_DNA"/>
</dbReference>
<keyword evidence="5 7" id="KW-0472">Membrane</keyword>
<dbReference type="InterPro" id="IPR013604">
    <property type="entry name" value="7TM_chemorcpt"/>
</dbReference>
<dbReference type="GO" id="GO:0050909">
    <property type="term" value="P:sensory perception of taste"/>
    <property type="evidence" value="ECO:0007669"/>
    <property type="project" value="InterPro"/>
</dbReference>
<evidence type="ECO:0000256" key="6">
    <source>
        <dbReference type="ARBA" id="ARBA00023170"/>
    </source>
</evidence>
<evidence type="ECO:0000256" key="1">
    <source>
        <dbReference type="ARBA" id="ARBA00004651"/>
    </source>
</evidence>
<evidence type="ECO:0000256" key="4">
    <source>
        <dbReference type="ARBA" id="ARBA00022989"/>
    </source>
</evidence>